<evidence type="ECO:0000313" key="13">
    <source>
        <dbReference type="EMBL" id="CAF4423895.1"/>
    </source>
</evidence>
<evidence type="ECO:0000256" key="7">
    <source>
        <dbReference type="PROSITE-ProRule" id="PRU00228"/>
    </source>
</evidence>
<dbReference type="Proteomes" id="UP000663869">
    <property type="component" value="Unassembled WGS sequence"/>
</dbReference>
<reference evidence="10" key="1">
    <citation type="submission" date="2021-02" db="EMBL/GenBank/DDBJ databases">
        <authorList>
            <person name="Nowell W R."/>
        </authorList>
    </citation>
    <scope>NUCLEOTIDE SEQUENCE</scope>
</reference>
<dbReference type="EMBL" id="CAJNYU010000014">
    <property type="protein sequence ID" value="CAF3313830.1"/>
    <property type="molecule type" value="Genomic_DNA"/>
</dbReference>
<feature type="region of interest" description="Disordered" evidence="8">
    <location>
        <begin position="260"/>
        <end position="293"/>
    </location>
</feature>
<dbReference type="PROSITE" id="PS50135">
    <property type="entry name" value="ZF_ZZ_2"/>
    <property type="match status" value="1"/>
</dbReference>
<keyword evidence="4" id="KW-0479">Metal-binding</keyword>
<dbReference type="InterPro" id="IPR000433">
    <property type="entry name" value="Znf_ZZ"/>
</dbReference>
<evidence type="ECO:0000259" key="9">
    <source>
        <dbReference type="PROSITE" id="PS50135"/>
    </source>
</evidence>
<dbReference type="GO" id="GO:0061630">
    <property type="term" value="F:ubiquitin protein ligase activity"/>
    <property type="evidence" value="ECO:0007669"/>
    <property type="project" value="UniProtKB-EC"/>
</dbReference>
<evidence type="ECO:0000256" key="8">
    <source>
        <dbReference type="SAM" id="MobiDB-lite"/>
    </source>
</evidence>
<feature type="compositionally biased region" description="Acidic residues" evidence="8">
    <location>
        <begin position="165"/>
        <end position="180"/>
    </location>
</feature>
<evidence type="ECO:0000313" key="16">
    <source>
        <dbReference type="Proteomes" id="UP000663869"/>
    </source>
</evidence>
<dbReference type="GO" id="GO:0005886">
    <property type="term" value="C:plasma membrane"/>
    <property type="evidence" value="ECO:0007669"/>
    <property type="project" value="TreeGrafter"/>
</dbReference>
<evidence type="ECO:0000256" key="6">
    <source>
        <dbReference type="ARBA" id="ARBA00022833"/>
    </source>
</evidence>
<dbReference type="EC" id="2.3.2.27" evidence="2"/>
<evidence type="ECO:0000313" key="10">
    <source>
        <dbReference type="EMBL" id="CAF3313830.1"/>
    </source>
</evidence>
<dbReference type="PANTHER" id="PTHR12268">
    <property type="entry name" value="E3 UBIQUITIN-PROTEIN LIGASE KCMF1"/>
    <property type="match status" value="1"/>
</dbReference>
<feature type="region of interest" description="Disordered" evidence="8">
    <location>
        <begin position="158"/>
        <end position="190"/>
    </location>
</feature>
<dbReference type="GO" id="GO:0099536">
    <property type="term" value="P:synaptic signaling"/>
    <property type="evidence" value="ECO:0007669"/>
    <property type="project" value="TreeGrafter"/>
</dbReference>
<dbReference type="InterPro" id="IPR043145">
    <property type="entry name" value="Znf_ZZ_sf"/>
</dbReference>
<evidence type="ECO:0000256" key="2">
    <source>
        <dbReference type="ARBA" id="ARBA00012483"/>
    </source>
</evidence>
<proteinExistence type="predicted"/>
<dbReference type="CDD" id="cd02338">
    <property type="entry name" value="ZZ_PCMF_like"/>
    <property type="match status" value="1"/>
</dbReference>
<dbReference type="EMBL" id="CAJNYV010005598">
    <property type="protein sequence ID" value="CAF3764258.1"/>
    <property type="molecule type" value="Genomic_DNA"/>
</dbReference>
<protein>
    <recommendedName>
        <fullName evidence="2">RING-type E3 ubiquitin transferase</fullName>
        <ecNumber evidence="2">2.3.2.27</ecNumber>
    </recommendedName>
</protein>
<dbReference type="Proteomes" id="UP000663865">
    <property type="component" value="Unassembled WGS sequence"/>
</dbReference>
<dbReference type="EMBL" id="CAJOBQ010000835">
    <property type="protein sequence ID" value="CAF4423895.1"/>
    <property type="molecule type" value="Genomic_DNA"/>
</dbReference>
<dbReference type="InterPro" id="IPR050774">
    <property type="entry name" value="KCMF1/Dystrophin"/>
</dbReference>
<evidence type="ECO:0000256" key="4">
    <source>
        <dbReference type="ARBA" id="ARBA00022723"/>
    </source>
</evidence>
<dbReference type="Proteomes" id="UP000663862">
    <property type="component" value="Unassembled WGS sequence"/>
</dbReference>
<feature type="compositionally biased region" description="Polar residues" evidence="8">
    <location>
        <begin position="262"/>
        <end position="290"/>
    </location>
</feature>
<dbReference type="AlphaFoldDB" id="A0A817TE37"/>
<evidence type="ECO:0000313" key="14">
    <source>
        <dbReference type="EMBL" id="CAF4806576.1"/>
    </source>
</evidence>
<dbReference type="GO" id="GO:0008270">
    <property type="term" value="F:zinc ion binding"/>
    <property type="evidence" value="ECO:0007669"/>
    <property type="project" value="UniProtKB-KW"/>
</dbReference>
<dbReference type="EMBL" id="CAJOBO010000244">
    <property type="protein sequence ID" value="CAF4172875.1"/>
    <property type="molecule type" value="Genomic_DNA"/>
</dbReference>
<evidence type="ECO:0000256" key="3">
    <source>
        <dbReference type="ARBA" id="ARBA00022679"/>
    </source>
</evidence>
<dbReference type="EMBL" id="CAJOBS010002312">
    <property type="protein sequence ID" value="CAF4806576.1"/>
    <property type="molecule type" value="Genomic_DNA"/>
</dbReference>
<keyword evidence="6" id="KW-0862">Zinc</keyword>
<dbReference type="PANTHER" id="PTHR12268:SF13">
    <property type="entry name" value="E3 UBIQUITIN-PROTEIN LIGASE KCMF1"/>
    <property type="match status" value="1"/>
</dbReference>
<evidence type="ECO:0000256" key="1">
    <source>
        <dbReference type="ARBA" id="ARBA00000900"/>
    </source>
</evidence>
<dbReference type="SMART" id="SM00291">
    <property type="entry name" value="ZnF_ZZ"/>
    <property type="match status" value="1"/>
</dbReference>
<dbReference type="GO" id="GO:0045202">
    <property type="term" value="C:synapse"/>
    <property type="evidence" value="ECO:0007669"/>
    <property type="project" value="GOC"/>
</dbReference>
<dbReference type="Proteomes" id="UP000663851">
    <property type="component" value="Unassembled WGS sequence"/>
</dbReference>
<dbReference type="PROSITE" id="PS01357">
    <property type="entry name" value="ZF_ZZ_1"/>
    <property type="match status" value="1"/>
</dbReference>
<dbReference type="Proteomes" id="UP000663838">
    <property type="component" value="Unassembled WGS sequence"/>
</dbReference>
<gene>
    <name evidence="10" type="ORF">FME351_LOCUS685</name>
    <name evidence="12" type="ORF">HFQ381_LOCUS5717</name>
    <name evidence="11" type="ORF">KIK155_LOCUS30447</name>
    <name evidence="15" type="ORF">QYT958_LOCUS27913</name>
    <name evidence="14" type="ORF">TOA249_LOCUS23705</name>
    <name evidence="13" type="ORF">TSG867_LOCUS14767</name>
</gene>
<evidence type="ECO:0000256" key="5">
    <source>
        <dbReference type="ARBA" id="ARBA00022771"/>
    </source>
</evidence>
<dbReference type="Gene3D" id="3.30.60.90">
    <property type="match status" value="1"/>
</dbReference>
<name>A0A817TE37_9BILA</name>
<organism evidence="10 16">
    <name type="scientific">Rotaria socialis</name>
    <dbReference type="NCBI Taxonomy" id="392032"/>
    <lineage>
        <taxon>Eukaryota</taxon>
        <taxon>Metazoa</taxon>
        <taxon>Spiralia</taxon>
        <taxon>Gnathifera</taxon>
        <taxon>Rotifera</taxon>
        <taxon>Eurotatoria</taxon>
        <taxon>Bdelloidea</taxon>
        <taxon>Philodinida</taxon>
        <taxon>Philodinidae</taxon>
        <taxon>Rotaria</taxon>
    </lineage>
</organism>
<evidence type="ECO:0000313" key="12">
    <source>
        <dbReference type="EMBL" id="CAF4172875.1"/>
    </source>
</evidence>
<dbReference type="Pfam" id="PF00569">
    <property type="entry name" value="ZZ"/>
    <property type="match status" value="1"/>
</dbReference>
<evidence type="ECO:0000313" key="11">
    <source>
        <dbReference type="EMBL" id="CAF3764258.1"/>
    </source>
</evidence>
<evidence type="ECO:0000313" key="15">
    <source>
        <dbReference type="EMBL" id="CAF4860918.1"/>
    </source>
</evidence>
<feature type="domain" description="ZZ-type" evidence="9">
    <location>
        <begin position="4"/>
        <end position="60"/>
    </location>
</feature>
<accession>A0A817TE37</accession>
<dbReference type="Proteomes" id="UP000663848">
    <property type="component" value="Unassembled WGS sequence"/>
</dbReference>
<keyword evidence="3" id="KW-0808">Transferase</keyword>
<comment type="catalytic activity">
    <reaction evidence="1">
        <text>S-ubiquitinyl-[E2 ubiquitin-conjugating enzyme]-L-cysteine + [acceptor protein]-L-lysine = [E2 ubiquitin-conjugating enzyme]-L-cysteine + N(6)-ubiquitinyl-[acceptor protein]-L-lysine.</text>
        <dbReference type="EC" id="2.3.2.27"/>
    </reaction>
</comment>
<feature type="region of interest" description="Disordered" evidence="8">
    <location>
        <begin position="367"/>
        <end position="400"/>
    </location>
</feature>
<dbReference type="EMBL" id="CAJOBR010007321">
    <property type="protein sequence ID" value="CAF4860918.1"/>
    <property type="molecule type" value="Genomic_DNA"/>
</dbReference>
<feature type="compositionally biased region" description="Low complexity" evidence="8">
    <location>
        <begin position="376"/>
        <end position="396"/>
    </location>
</feature>
<keyword evidence="5 7" id="KW-0863">Zinc-finger</keyword>
<dbReference type="SUPFAM" id="SSF57850">
    <property type="entry name" value="RING/U-box"/>
    <property type="match status" value="1"/>
</dbReference>
<sequence length="515" mass="57088">MSSHTGVSCDVCMKKGFPGRRYKCLLCDNYDLCGSCYDAEAESQSHKNAHPMQCLLTDTAFELFYAGESIPRRTVVSLTCPHCGLSGFIPRTLLLHCAEKHLSTETKSTQTVMCPICVTSTVHSSRSRFPLLTDHLATVHENGTEGDDDDIIDSFTISKTRATENEEDDSDEDEDDDDNESSFNDLKNRVFAEEEQRLQEDALQRLENASSLAAAIRNEYAASTNRNTSSQRRPFLRQTALRGGRSTLRGHFNHFPYGGLSRTGTGFTSATTNRSSTDTSIGNSSQNATPTDPYAAFVFGQDPMLEFVSRLVNNQPTSSTTTNNQFIFGPPVSIPVPSSTNTSNEFARFQQHMENNESINSLKSSLLNSRHKRSIQAQQQQSQQASSPSSSSTTPSTGLPYPTGFDYQLWQQNFSALQPTINTLNFSTGAVTTGPNSSLSKNLQQLNREHNARSLLGKILRNDRDVNTDDNKNETRTNQLQNHMSFLQSILLSSIATNTNEESNKHKLIVNKENL</sequence>
<comment type="caution">
    <text evidence="10">The sequence shown here is derived from an EMBL/GenBank/DDBJ whole genome shotgun (WGS) entry which is preliminary data.</text>
</comment>